<dbReference type="InterPro" id="IPR001466">
    <property type="entry name" value="Beta-lactam-related"/>
</dbReference>
<dbReference type="PANTHER" id="PTHR46825">
    <property type="entry name" value="D-ALANYL-D-ALANINE-CARBOXYPEPTIDASE/ENDOPEPTIDASE AMPH"/>
    <property type="match status" value="1"/>
</dbReference>
<accession>A0ABT0MFG3</accession>
<organism evidence="3 4">
    <name type="scientific">Luteimonas galliterrae</name>
    <dbReference type="NCBI Taxonomy" id="2940486"/>
    <lineage>
        <taxon>Bacteria</taxon>
        <taxon>Pseudomonadati</taxon>
        <taxon>Pseudomonadota</taxon>
        <taxon>Gammaproteobacteria</taxon>
        <taxon>Lysobacterales</taxon>
        <taxon>Lysobacteraceae</taxon>
        <taxon>Luteimonas</taxon>
    </lineage>
</organism>
<dbReference type="InterPro" id="IPR012338">
    <property type="entry name" value="Beta-lactam/transpept-like"/>
</dbReference>
<proteinExistence type="predicted"/>
<evidence type="ECO:0000259" key="2">
    <source>
        <dbReference type="Pfam" id="PF00144"/>
    </source>
</evidence>
<evidence type="ECO:0000313" key="3">
    <source>
        <dbReference type="EMBL" id="MCL1633614.1"/>
    </source>
</evidence>
<dbReference type="InterPro" id="IPR050491">
    <property type="entry name" value="AmpC-like"/>
</dbReference>
<dbReference type="Pfam" id="PF00144">
    <property type="entry name" value="Beta-lactamase"/>
    <property type="match status" value="1"/>
</dbReference>
<dbReference type="PROSITE" id="PS00146">
    <property type="entry name" value="BETA_LACTAMASE_A"/>
    <property type="match status" value="1"/>
</dbReference>
<dbReference type="PANTHER" id="PTHR46825:SF9">
    <property type="entry name" value="BETA-LACTAMASE-RELATED DOMAIN-CONTAINING PROTEIN"/>
    <property type="match status" value="1"/>
</dbReference>
<protein>
    <submittedName>
        <fullName evidence="3">Beta-lactamase family protein</fullName>
    </submittedName>
</protein>
<dbReference type="Gene3D" id="3.40.710.10">
    <property type="entry name" value="DD-peptidase/beta-lactamase superfamily"/>
    <property type="match status" value="1"/>
</dbReference>
<name>A0ABT0MFG3_9GAMM</name>
<dbReference type="Proteomes" id="UP001431217">
    <property type="component" value="Unassembled WGS sequence"/>
</dbReference>
<keyword evidence="4" id="KW-1185">Reference proteome</keyword>
<evidence type="ECO:0000313" key="4">
    <source>
        <dbReference type="Proteomes" id="UP001431217"/>
    </source>
</evidence>
<gene>
    <name evidence="3" type="ORF">M2650_03000</name>
</gene>
<keyword evidence="1" id="KW-0732">Signal</keyword>
<reference evidence="3 4" key="1">
    <citation type="submission" date="2022-05" db="EMBL/GenBank/DDBJ databases">
        <title>Luteimonas sp. SX5, whole genome shotgun sequencing project.</title>
        <authorList>
            <person name="Zhao G."/>
            <person name="Shen L."/>
        </authorList>
    </citation>
    <scope>NUCLEOTIDE SEQUENCE [LARGE SCALE GENOMIC DNA]</scope>
    <source>
        <strain evidence="3 4">SX5</strain>
    </source>
</reference>
<dbReference type="SUPFAM" id="SSF56601">
    <property type="entry name" value="beta-lactamase/transpeptidase-like"/>
    <property type="match status" value="1"/>
</dbReference>
<dbReference type="RefSeq" id="WP_249470984.1">
    <property type="nucleotide sequence ID" value="NZ_JAMBEP010000001.1"/>
</dbReference>
<dbReference type="EMBL" id="JAMBEP010000001">
    <property type="protein sequence ID" value="MCL1633614.1"/>
    <property type="molecule type" value="Genomic_DNA"/>
</dbReference>
<feature type="domain" description="Beta-lactamase-related" evidence="2">
    <location>
        <begin position="43"/>
        <end position="353"/>
    </location>
</feature>
<feature type="chain" id="PRO_5046270036" evidence="1">
    <location>
        <begin position="19"/>
        <end position="461"/>
    </location>
</feature>
<comment type="caution">
    <text evidence="3">The sequence shown here is derived from an EMBL/GenBank/DDBJ whole genome shotgun (WGS) entry which is preliminary data.</text>
</comment>
<evidence type="ECO:0000256" key="1">
    <source>
        <dbReference type="SAM" id="SignalP"/>
    </source>
</evidence>
<feature type="signal peptide" evidence="1">
    <location>
        <begin position="1"/>
        <end position="18"/>
    </location>
</feature>
<dbReference type="InterPro" id="IPR023650">
    <property type="entry name" value="Beta-lactam_class-A_AS"/>
</dbReference>
<sequence length="461" mass="49446">MRLLACIAALILAGAGHAAAVSPPSDAAVAKAVRKALEQAAAPEGPGVVALVAKGDRVVYREARGLAQLELGVPLTTQHVFRIASVTKIFTAATVLKLAEQGKLSLDDPLAAHLPDFPHAGEITLRQLLNHTAGVSDAAADPQPGFSRREIDTATLIAEIGKRPLDFAPGTRWAYSNAGYVLLGAVIEKVTGEPWHVAMQKLFAQPLDLRDTRYGDESTLIPRRVAGYTTDSRSRVVRNPVPISSSIPAAAGGLVSTADDLLRWMRALADGSAVGRQGFAEMIAPPDLPQNSERYGLGMYLWTVRGQPMVGHTGQINGFSSILAYLPEQDITIVALANDDHFDAKTMGRRLAAIALGDPYADVMPVSPSPEALRTLAGTYRYDENTLQTLSVRDGKLYSQRQGRGAIPLQVDAGGRLYFVPDEISYFVPVRDAHGNVIRLDFFRSGEGPPRAMPRVDPPAR</sequence>